<sequence length="74" mass="8627">MELREVTTLSGLDVESAHEWLTVHADMATVFITADNKGEWILRQLPRIRVYRYKQLQKKYVAFSIADCSDLNLQ</sequence>
<accession>A0ACC2KKV6</accession>
<reference evidence="1 2" key="1">
    <citation type="journal article" date="2022" name="Hortic Res">
        <title>A haplotype resolved chromosomal level avocado genome allows analysis of novel avocado genes.</title>
        <authorList>
            <person name="Nath O."/>
            <person name="Fletcher S.J."/>
            <person name="Hayward A."/>
            <person name="Shaw L.M."/>
            <person name="Masouleh A.K."/>
            <person name="Furtado A."/>
            <person name="Henry R.J."/>
            <person name="Mitter N."/>
        </authorList>
    </citation>
    <scope>NUCLEOTIDE SEQUENCE [LARGE SCALE GENOMIC DNA]</scope>
    <source>
        <strain evidence="2">cv. Hass</strain>
    </source>
</reference>
<name>A0ACC2KKV6_PERAE</name>
<organism evidence="1 2">
    <name type="scientific">Persea americana</name>
    <name type="common">Avocado</name>
    <dbReference type="NCBI Taxonomy" id="3435"/>
    <lineage>
        <taxon>Eukaryota</taxon>
        <taxon>Viridiplantae</taxon>
        <taxon>Streptophyta</taxon>
        <taxon>Embryophyta</taxon>
        <taxon>Tracheophyta</taxon>
        <taxon>Spermatophyta</taxon>
        <taxon>Magnoliopsida</taxon>
        <taxon>Magnoliidae</taxon>
        <taxon>Laurales</taxon>
        <taxon>Lauraceae</taxon>
        <taxon>Persea</taxon>
    </lineage>
</organism>
<protein>
    <submittedName>
        <fullName evidence="1">Uncharacterized protein</fullName>
    </submittedName>
</protein>
<evidence type="ECO:0000313" key="2">
    <source>
        <dbReference type="Proteomes" id="UP001234297"/>
    </source>
</evidence>
<evidence type="ECO:0000313" key="1">
    <source>
        <dbReference type="EMBL" id="KAJ8621732.1"/>
    </source>
</evidence>
<dbReference type="EMBL" id="CM056818">
    <property type="protein sequence ID" value="KAJ8621732.1"/>
    <property type="molecule type" value="Genomic_DNA"/>
</dbReference>
<proteinExistence type="predicted"/>
<gene>
    <name evidence="1" type="ORF">MRB53_030261</name>
</gene>
<comment type="caution">
    <text evidence="1">The sequence shown here is derived from an EMBL/GenBank/DDBJ whole genome shotgun (WGS) entry which is preliminary data.</text>
</comment>
<dbReference type="Proteomes" id="UP001234297">
    <property type="component" value="Chromosome 10"/>
</dbReference>
<keyword evidence="2" id="KW-1185">Reference proteome</keyword>